<evidence type="ECO:0000256" key="4">
    <source>
        <dbReference type="ARBA" id="ARBA00022741"/>
    </source>
</evidence>
<comment type="caution">
    <text evidence="13">The sequence shown here is derived from an EMBL/GenBank/DDBJ whole genome shotgun (WGS) entry which is preliminary data.</text>
</comment>
<dbReference type="SUPFAM" id="SSF55190">
    <property type="entry name" value="Arginyl-tRNA synthetase (ArgRS), N-terminal 'additional' domain"/>
    <property type="match status" value="1"/>
</dbReference>
<evidence type="ECO:0000256" key="6">
    <source>
        <dbReference type="ARBA" id="ARBA00022917"/>
    </source>
</evidence>
<sequence>MIKHTLEQSIKEVLEELGITGTVFTVERQAESSHGDYATNAALTCAKLAEMSPRGLAEKLVTALTEKNFPFVEKLEIAGPGFVNMFLTAEALADEAKRVSKEDTEGLSVRGGEKVNIEFVSANPTGDLHIGHGRGAFFGDALARVLLFAGAGVTREYYINDSRESNQVKELGKTGLGQGEQYKTPHLESMIAEMEFAGFAPENVGFALAERVQEYNRAFVTEKLGIRFDEWYSEDEHLRATGANDRTLALLKEKDVTYEKDGALWLKTSEYGDDEDRVVVRSDGTKSYFISDITYHHEKFARGFQTVIDVWGADHHGHVKRMHAVGKILGWPENPPQPIIFITQLVALKEGGERKKMSKRAGNVILLEDLVDELGIDVVRWFFSEKALGSHMEFDLGLARERSAKNPVFYVQYAHARMCSIERNVEGLASSGRNDIAVLAETTPSARALLSAINAFPEVVSGVAHTHDVHKLPVYAYELATAFSHFYRDVRVVEGETYHPDALALVQSTKNILRTTLDLMGISSPEKMEREVEAA</sequence>
<feature type="short sequence motif" description="'HIGH' region" evidence="9">
    <location>
        <begin position="122"/>
        <end position="132"/>
    </location>
</feature>
<dbReference type="InterPro" id="IPR035684">
    <property type="entry name" value="ArgRS_core"/>
</dbReference>
<reference evidence="13 14" key="1">
    <citation type="journal article" date="2016" name="Nat. Commun.">
        <title>Thousands of microbial genomes shed light on interconnected biogeochemical processes in an aquifer system.</title>
        <authorList>
            <person name="Anantharaman K."/>
            <person name="Brown C.T."/>
            <person name="Hug L.A."/>
            <person name="Sharon I."/>
            <person name="Castelle C.J."/>
            <person name="Probst A.J."/>
            <person name="Thomas B.C."/>
            <person name="Singh A."/>
            <person name="Wilkins M.J."/>
            <person name="Karaoz U."/>
            <person name="Brodie E.L."/>
            <person name="Williams K.H."/>
            <person name="Hubbard S.S."/>
            <person name="Banfield J.F."/>
        </authorList>
    </citation>
    <scope>NUCLEOTIDE SEQUENCE [LARGE SCALE GENOMIC DNA]</scope>
</reference>
<dbReference type="CDD" id="cd00671">
    <property type="entry name" value="ArgRS_core"/>
    <property type="match status" value="1"/>
</dbReference>
<evidence type="ECO:0000313" key="14">
    <source>
        <dbReference type="Proteomes" id="UP000178168"/>
    </source>
</evidence>
<dbReference type="Gene3D" id="3.30.1360.70">
    <property type="entry name" value="Arginyl tRNA synthetase N-terminal domain"/>
    <property type="match status" value="1"/>
</dbReference>
<dbReference type="AlphaFoldDB" id="A0A1G2SHI7"/>
<dbReference type="Pfam" id="PF00750">
    <property type="entry name" value="tRNA-synt_1d"/>
    <property type="match status" value="2"/>
</dbReference>
<comment type="similarity">
    <text evidence="1 9 10">Belongs to the class-I aminoacyl-tRNA synthetase family.</text>
</comment>
<dbReference type="HAMAP" id="MF_00123">
    <property type="entry name" value="Arg_tRNA_synth"/>
    <property type="match status" value="1"/>
</dbReference>
<dbReference type="InterPro" id="IPR001412">
    <property type="entry name" value="aa-tRNA-synth_I_CS"/>
</dbReference>
<dbReference type="InterPro" id="IPR008909">
    <property type="entry name" value="DALR_anticod-bd"/>
</dbReference>
<dbReference type="STRING" id="1802730.A2591_04155"/>
<evidence type="ECO:0000259" key="12">
    <source>
        <dbReference type="SMART" id="SM01016"/>
    </source>
</evidence>
<organism evidence="13 14">
    <name type="scientific">Candidatus Yonathbacteria bacterium RIFOXYD1_FULL_52_36</name>
    <dbReference type="NCBI Taxonomy" id="1802730"/>
    <lineage>
        <taxon>Bacteria</taxon>
        <taxon>Candidatus Yonathiibacteriota</taxon>
    </lineage>
</organism>
<comment type="subcellular location">
    <subcellularLocation>
        <location evidence="9">Cytoplasm</location>
    </subcellularLocation>
</comment>
<comment type="subunit">
    <text evidence="9">Monomer.</text>
</comment>
<dbReference type="InterPro" id="IPR001278">
    <property type="entry name" value="Arg-tRNA-ligase"/>
</dbReference>
<dbReference type="EC" id="6.1.1.19" evidence="9"/>
<evidence type="ECO:0000256" key="7">
    <source>
        <dbReference type="ARBA" id="ARBA00023146"/>
    </source>
</evidence>
<evidence type="ECO:0000256" key="3">
    <source>
        <dbReference type="ARBA" id="ARBA00022598"/>
    </source>
</evidence>
<feature type="domain" description="DALR anticodon binding" evidence="11">
    <location>
        <begin position="411"/>
        <end position="528"/>
    </location>
</feature>
<dbReference type="GO" id="GO:0005737">
    <property type="term" value="C:cytoplasm"/>
    <property type="evidence" value="ECO:0007669"/>
    <property type="project" value="UniProtKB-SubCell"/>
</dbReference>
<keyword evidence="3 9" id="KW-0436">Ligase</keyword>
<dbReference type="GO" id="GO:0004814">
    <property type="term" value="F:arginine-tRNA ligase activity"/>
    <property type="evidence" value="ECO:0007669"/>
    <property type="project" value="UniProtKB-UniRule"/>
</dbReference>
<name>A0A1G2SHI7_9BACT</name>
<evidence type="ECO:0000259" key="11">
    <source>
        <dbReference type="SMART" id="SM00836"/>
    </source>
</evidence>
<dbReference type="SUPFAM" id="SSF47323">
    <property type="entry name" value="Anticodon-binding domain of a subclass of class I aminoacyl-tRNA synthetases"/>
    <property type="match status" value="1"/>
</dbReference>
<evidence type="ECO:0000256" key="2">
    <source>
        <dbReference type="ARBA" id="ARBA00022490"/>
    </source>
</evidence>
<dbReference type="EMBL" id="MHUZ01000039">
    <property type="protein sequence ID" value="OHA84533.1"/>
    <property type="molecule type" value="Genomic_DNA"/>
</dbReference>
<dbReference type="Gene3D" id="3.40.50.620">
    <property type="entry name" value="HUPs"/>
    <property type="match status" value="1"/>
</dbReference>
<keyword evidence="6 9" id="KW-0648">Protein biosynthesis</keyword>
<dbReference type="Pfam" id="PF05746">
    <property type="entry name" value="DALR_1"/>
    <property type="match status" value="1"/>
</dbReference>
<dbReference type="PRINTS" id="PR01038">
    <property type="entry name" value="TRNASYNTHARG"/>
</dbReference>
<gene>
    <name evidence="9" type="primary">argS</name>
    <name evidence="13" type="ORF">A2591_04155</name>
</gene>
<dbReference type="SMART" id="SM00836">
    <property type="entry name" value="DALR_1"/>
    <property type="match status" value="1"/>
</dbReference>
<keyword evidence="2 9" id="KW-0963">Cytoplasm</keyword>
<evidence type="ECO:0000256" key="5">
    <source>
        <dbReference type="ARBA" id="ARBA00022840"/>
    </source>
</evidence>
<accession>A0A1G2SHI7</accession>
<dbReference type="InterPro" id="IPR009080">
    <property type="entry name" value="tRNAsynth_Ia_anticodon-bd"/>
</dbReference>
<evidence type="ECO:0000256" key="1">
    <source>
        <dbReference type="ARBA" id="ARBA00005594"/>
    </source>
</evidence>
<evidence type="ECO:0000313" key="13">
    <source>
        <dbReference type="EMBL" id="OHA84533.1"/>
    </source>
</evidence>
<dbReference type="GO" id="GO:0005524">
    <property type="term" value="F:ATP binding"/>
    <property type="evidence" value="ECO:0007669"/>
    <property type="project" value="UniProtKB-UniRule"/>
</dbReference>
<feature type="domain" description="Arginyl tRNA synthetase N-terminal" evidence="12">
    <location>
        <begin position="4"/>
        <end position="87"/>
    </location>
</feature>
<dbReference type="Pfam" id="PF03485">
    <property type="entry name" value="Arg_tRNA_synt_N"/>
    <property type="match status" value="1"/>
</dbReference>
<dbReference type="SMART" id="SM01016">
    <property type="entry name" value="Arg_tRNA_synt_N"/>
    <property type="match status" value="1"/>
</dbReference>
<dbReference type="PANTHER" id="PTHR11956">
    <property type="entry name" value="ARGINYL-TRNA SYNTHETASE"/>
    <property type="match status" value="1"/>
</dbReference>
<dbReference type="InterPro" id="IPR005148">
    <property type="entry name" value="Arg-tRNA-synth_N"/>
</dbReference>
<dbReference type="SUPFAM" id="SSF52374">
    <property type="entry name" value="Nucleotidylyl transferase"/>
    <property type="match status" value="1"/>
</dbReference>
<keyword evidence="5 9" id="KW-0067">ATP-binding</keyword>
<dbReference type="PANTHER" id="PTHR11956:SF5">
    <property type="entry name" value="ARGININE--TRNA LIGASE, CYTOPLASMIC"/>
    <property type="match status" value="1"/>
</dbReference>
<dbReference type="Proteomes" id="UP000178168">
    <property type="component" value="Unassembled WGS sequence"/>
</dbReference>
<proteinExistence type="inferred from homology"/>
<evidence type="ECO:0000256" key="9">
    <source>
        <dbReference type="HAMAP-Rule" id="MF_00123"/>
    </source>
</evidence>
<dbReference type="InterPro" id="IPR014729">
    <property type="entry name" value="Rossmann-like_a/b/a_fold"/>
</dbReference>
<keyword evidence="4 9" id="KW-0547">Nucleotide-binding</keyword>
<dbReference type="GO" id="GO:0006420">
    <property type="term" value="P:arginyl-tRNA aminoacylation"/>
    <property type="evidence" value="ECO:0007669"/>
    <property type="project" value="UniProtKB-UniRule"/>
</dbReference>
<protein>
    <recommendedName>
        <fullName evidence="9">Arginine--tRNA ligase</fullName>
        <ecNumber evidence="9">6.1.1.19</ecNumber>
    </recommendedName>
    <alternativeName>
        <fullName evidence="9">Arginyl-tRNA synthetase</fullName>
        <shortName evidence="9">ArgRS</shortName>
    </alternativeName>
</protein>
<evidence type="ECO:0000256" key="10">
    <source>
        <dbReference type="RuleBase" id="RU363038"/>
    </source>
</evidence>
<keyword evidence="7 9" id="KW-0030">Aminoacyl-tRNA synthetase</keyword>
<dbReference type="InterPro" id="IPR036695">
    <property type="entry name" value="Arg-tRNA-synth_N_sf"/>
</dbReference>
<dbReference type="PROSITE" id="PS00178">
    <property type="entry name" value="AA_TRNA_LIGASE_I"/>
    <property type="match status" value="1"/>
</dbReference>
<dbReference type="Gene3D" id="1.10.730.10">
    <property type="entry name" value="Isoleucyl-tRNA Synthetase, Domain 1"/>
    <property type="match status" value="1"/>
</dbReference>
<comment type="catalytic activity">
    <reaction evidence="8 9">
        <text>tRNA(Arg) + L-arginine + ATP = L-arginyl-tRNA(Arg) + AMP + diphosphate</text>
        <dbReference type="Rhea" id="RHEA:20301"/>
        <dbReference type="Rhea" id="RHEA-COMP:9658"/>
        <dbReference type="Rhea" id="RHEA-COMP:9673"/>
        <dbReference type="ChEBI" id="CHEBI:30616"/>
        <dbReference type="ChEBI" id="CHEBI:32682"/>
        <dbReference type="ChEBI" id="CHEBI:33019"/>
        <dbReference type="ChEBI" id="CHEBI:78442"/>
        <dbReference type="ChEBI" id="CHEBI:78513"/>
        <dbReference type="ChEBI" id="CHEBI:456215"/>
        <dbReference type="EC" id="6.1.1.19"/>
    </reaction>
</comment>
<evidence type="ECO:0000256" key="8">
    <source>
        <dbReference type="ARBA" id="ARBA00049339"/>
    </source>
</evidence>